<evidence type="ECO:0000313" key="2">
    <source>
        <dbReference type="EMBL" id="CAK7929217.1"/>
    </source>
</evidence>
<proteinExistence type="predicted"/>
<dbReference type="EMBL" id="CAKLBY020000259">
    <property type="protein sequence ID" value="CAK7941009.1"/>
    <property type="molecule type" value="Genomic_DNA"/>
</dbReference>
<evidence type="ECO:0000313" key="3">
    <source>
        <dbReference type="EMBL" id="CAK7941009.1"/>
    </source>
</evidence>
<organism evidence="2 4">
    <name type="scientific">Peronospora matthiolae</name>
    <dbReference type="NCBI Taxonomy" id="2874970"/>
    <lineage>
        <taxon>Eukaryota</taxon>
        <taxon>Sar</taxon>
        <taxon>Stramenopiles</taxon>
        <taxon>Oomycota</taxon>
        <taxon>Peronosporomycetes</taxon>
        <taxon>Peronosporales</taxon>
        <taxon>Peronosporaceae</taxon>
        <taxon>Peronospora</taxon>
    </lineage>
</organism>
<sequence>MGKSTFTTNDKYGSGDADQEELAPSMTFTPE</sequence>
<feature type="compositionally biased region" description="Polar residues" evidence="1">
    <location>
        <begin position="1"/>
        <end position="11"/>
    </location>
</feature>
<feature type="region of interest" description="Disordered" evidence="1">
    <location>
        <begin position="1"/>
        <end position="31"/>
    </location>
</feature>
<dbReference type="AlphaFoldDB" id="A0AAV1U5T6"/>
<comment type="caution">
    <text evidence="2">The sequence shown here is derived from an EMBL/GenBank/DDBJ whole genome shotgun (WGS) entry which is preliminary data.</text>
</comment>
<reference evidence="2" key="1">
    <citation type="submission" date="2024-01" db="EMBL/GenBank/DDBJ databases">
        <authorList>
            <person name="Webb A."/>
        </authorList>
    </citation>
    <scope>NUCLEOTIDE SEQUENCE</scope>
    <source>
        <strain evidence="2">Pm1</strain>
    </source>
</reference>
<evidence type="ECO:0000256" key="1">
    <source>
        <dbReference type="SAM" id="MobiDB-lite"/>
    </source>
</evidence>
<accession>A0AAV1U5T6</accession>
<gene>
    <name evidence="2" type="ORF">PM001_LOCUS14367</name>
    <name evidence="3" type="ORF">PM001_LOCUS26159</name>
</gene>
<protein>
    <submittedName>
        <fullName evidence="2">Uncharacterized protein</fullName>
    </submittedName>
</protein>
<name>A0AAV1U5T6_9STRA</name>
<evidence type="ECO:0000313" key="4">
    <source>
        <dbReference type="Proteomes" id="UP001162060"/>
    </source>
</evidence>
<dbReference type="EMBL" id="CAKLBY020000153">
    <property type="protein sequence ID" value="CAK7929217.1"/>
    <property type="molecule type" value="Genomic_DNA"/>
</dbReference>
<dbReference type="Proteomes" id="UP001162060">
    <property type="component" value="Unassembled WGS sequence"/>
</dbReference>